<evidence type="ECO:0000256" key="5">
    <source>
        <dbReference type="ARBA" id="ARBA00047761"/>
    </source>
</evidence>
<evidence type="ECO:0000256" key="1">
    <source>
        <dbReference type="ARBA" id="ARBA00008601"/>
    </source>
</evidence>
<comment type="catalytic activity">
    <reaction evidence="6">
        <text>O-phospho-L-threonyl-[protein] + H2O = L-threonyl-[protein] + phosphate</text>
        <dbReference type="Rhea" id="RHEA:47004"/>
        <dbReference type="Rhea" id="RHEA-COMP:11060"/>
        <dbReference type="Rhea" id="RHEA-COMP:11605"/>
        <dbReference type="ChEBI" id="CHEBI:15377"/>
        <dbReference type="ChEBI" id="CHEBI:30013"/>
        <dbReference type="ChEBI" id="CHEBI:43474"/>
        <dbReference type="ChEBI" id="CHEBI:61977"/>
        <dbReference type="EC" id="3.1.3.16"/>
    </reaction>
</comment>
<evidence type="ECO:0000256" key="2">
    <source>
        <dbReference type="ARBA" id="ARBA00013081"/>
    </source>
</evidence>
<dbReference type="InterPro" id="IPR016130">
    <property type="entry name" value="Tyr_Pase_AS"/>
</dbReference>
<evidence type="ECO:0000256" key="3">
    <source>
        <dbReference type="ARBA" id="ARBA00022801"/>
    </source>
</evidence>
<dbReference type="AlphaFoldDB" id="R7VIK1"/>
<dbReference type="InterPro" id="IPR020405">
    <property type="entry name" value="Atypical_DUSP_subfamA"/>
</dbReference>
<feature type="active site" description="Phosphocysteine intermediate" evidence="7">
    <location>
        <position position="8"/>
    </location>
</feature>
<feature type="domain" description="Tyrosine specific protein phosphatases" evidence="9">
    <location>
        <begin position="1"/>
        <end position="42"/>
    </location>
</feature>
<feature type="domain" description="Tyrosine-protein phosphatase" evidence="8">
    <location>
        <begin position="1"/>
        <end position="63"/>
    </location>
</feature>
<keyword evidence="13" id="KW-1185">Reference proteome</keyword>
<dbReference type="InterPro" id="IPR000340">
    <property type="entry name" value="Dual-sp_phosphatase_cat-dom"/>
</dbReference>
<dbReference type="SUPFAM" id="SSF52799">
    <property type="entry name" value="(Phosphotyrosine protein) phosphatases II"/>
    <property type="match status" value="1"/>
</dbReference>
<evidence type="ECO:0000256" key="4">
    <source>
        <dbReference type="ARBA" id="ARBA00022912"/>
    </source>
</evidence>
<name>R7VIK1_CAPTE</name>
<dbReference type="OrthoDB" id="426001at2759"/>
<dbReference type="Proteomes" id="UP000014760">
    <property type="component" value="Unassembled WGS sequence"/>
</dbReference>
<dbReference type="PANTHER" id="PTHR45682">
    <property type="entry name" value="AGAP008228-PA"/>
    <property type="match status" value="1"/>
</dbReference>
<keyword evidence="3" id="KW-0378">Hydrolase</keyword>
<comment type="catalytic activity">
    <reaction evidence="5">
        <text>O-phospho-L-seryl-[protein] + H2O = L-seryl-[protein] + phosphate</text>
        <dbReference type="Rhea" id="RHEA:20629"/>
        <dbReference type="Rhea" id="RHEA-COMP:9863"/>
        <dbReference type="Rhea" id="RHEA-COMP:11604"/>
        <dbReference type="ChEBI" id="CHEBI:15377"/>
        <dbReference type="ChEBI" id="CHEBI:29999"/>
        <dbReference type="ChEBI" id="CHEBI:43474"/>
        <dbReference type="ChEBI" id="CHEBI:83421"/>
        <dbReference type="EC" id="3.1.3.16"/>
    </reaction>
</comment>
<evidence type="ECO:0000259" key="8">
    <source>
        <dbReference type="PROSITE" id="PS50054"/>
    </source>
</evidence>
<dbReference type="EC" id="3.1.3.16" evidence="2"/>
<dbReference type="EMBL" id="KB297366">
    <property type="protein sequence ID" value="ELU10599.1"/>
    <property type="molecule type" value="Genomic_DNA"/>
</dbReference>
<dbReference type="PROSITE" id="PS50054">
    <property type="entry name" value="TYR_PHOSPHATASE_DUAL"/>
    <property type="match status" value="1"/>
</dbReference>
<protein>
    <recommendedName>
        <fullName evidence="2">protein-serine/threonine phosphatase</fullName>
        <ecNumber evidence="2">3.1.3.16</ecNumber>
    </recommendedName>
</protein>
<feature type="non-terminal residue" evidence="11">
    <location>
        <position position="1"/>
    </location>
</feature>
<reference evidence="13" key="1">
    <citation type="submission" date="2012-12" db="EMBL/GenBank/DDBJ databases">
        <authorList>
            <person name="Hellsten U."/>
            <person name="Grimwood J."/>
            <person name="Chapman J.A."/>
            <person name="Shapiro H."/>
            <person name="Aerts A."/>
            <person name="Otillar R.P."/>
            <person name="Terry A.Y."/>
            <person name="Boore J.L."/>
            <person name="Simakov O."/>
            <person name="Marletaz F."/>
            <person name="Cho S.-J."/>
            <person name="Edsinger-Gonzales E."/>
            <person name="Havlak P."/>
            <person name="Kuo D.-H."/>
            <person name="Larsson T."/>
            <person name="Lv J."/>
            <person name="Arendt D."/>
            <person name="Savage R."/>
            <person name="Osoegawa K."/>
            <person name="de Jong P."/>
            <person name="Lindberg D.R."/>
            <person name="Seaver E.C."/>
            <person name="Weisblat D.A."/>
            <person name="Putnam N.H."/>
            <person name="Grigoriev I.V."/>
            <person name="Rokhsar D.S."/>
        </authorList>
    </citation>
    <scope>NUCLEOTIDE SEQUENCE</scope>
    <source>
        <strain evidence="13">I ESC-2004</strain>
    </source>
</reference>
<dbReference type="PROSITE" id="PS00383">
    <property type="entry name" value="TYR_PHOSPHATASE_1"/>
    <property type="match status" value="1"/>
</dbReference>
<reference evidence="12" key="3">
    <citation type="submission" date="2015-06" db="UniProtKB">
        <authorList>
            <consortium name="EnsemblMetazoa"/>
        </authorList>
    </citation>
    <scope>IDENTIFICATION</scope>
</reference>
<dbReference type="InterPro" id="IPR000387">
    <property type="entry name" value="Tyr_Pase_dom"/>
</dbReference>
<dbReference type="Gene3D" id="3.90.190.10">
    <property type="entry name" value="Protein tyrosine phosphatase superfamily"/>
    <property type="match status" value="1"/>
</dbReference>
<dbReference type="GO" id="GO:0033549">
    <property type="term" value="F:MAP kinase phosphatase activity"/>
    <property type="evidence" value="ECO:0007669"/>
    <property type="project" value="TreeGrafter"/>
</dbReference>
<dbReference type="EnsemblMetazoa" id="CapteT95943">
    <property type="protein sequence ID" value="CapteP95943"/>
    <property type="gene ID" value="CapteG95943"/>
</dbReference>
<comment type="similarity">
    <text evidence="1">Belongs to the protein-tyrosine phosphatase family. Non-receptor class dual specificity subfamily.</text>
</comment>
<dbReference type="OMA" id="LMKSEHW"/>
<evidence type="ECO:0000313" key="10">
    <source>
        <dbReference type="EMBL" id="ELU10599.1"/>
    </source>
</evidence>
<dbReference type="GO" id="GO:0004722">
    <property type="term" value="F:protein serine/threonine phosphatase activity"/>
    <property type="evidence" value="ECO:0007669"/>
    <property type="project" value="UniProtKB-EC"/>
</dbReference>
<evidence type="ECO:0000313" key="13">
    <source>
        <dbReference type="Proteomes" id="UP000014760"/>
    </source>
</evidence>
<accession>R7VIK1</accession>
<dbReference type="InterPro" id="IPR029021">
    <property type="entry name" value="Prot-tyrosine_phosphatase-like"/>
</dbReference>
<dbReference type="GO" id="GO:0043409">
    <property type="term" value="P:negative regulation of MAPK cascade"/>
    <property type="evidence" value="ECO:0007669"/>
    <property type="project" value="TreeGrafter"/>
</dbReference>
<gene>
    <name evidence="10" type="ORF">CAPTEDRAFT_139665</name>
    <name evidence="11" type="ORF">CAPTEDRAFT_95943</name>
</gene>
<evidence type="ECO:0000313" key="12">
    <source>
        <dbReference type="EnsemblMetazoa" id="CapteP139665"/>
    </source>
</evidence>
<dbReference type="GO" id="GO:0005737">
    <property type="term" value="C:cytoplasm"/>
    <property type="evidence" value="ECO:0007669"/>
    <property type="project" value="TreeGrafter"/>
</dbReference>
<dbReference type="EMBL" id="AMQN01016292">
    <property type="status" value="NOT_ANNOTATED_CDS"/>
    <property type="molecule type" value="Genomic_DNA"/>
</dbReference>
<proteinExistence type="inferred from homology"/>
<dbReference type="InterPro" id="IPR020422">
    <property type="entry name" value="TYR_PHOSPHATASE_DUAL_dom"/>
</dbReference>
<dbReference type="EnsemblMetazoa" id="CapteT139665">
    <property type="protein sequence ID" value="CapteP139665"/>
    <property type="gene ID" value="CapteG139665"/>
</dbReference>
<dbReference type="PANTHER" id="PTHR45682:SF1">
    <property type="entry name" value="DUAL SPECIFICITY PROTEIN PHOSPHATASE 3"/>
    <property type="match status" value="1"/>
</dbReference>
<evidence type="ECO:0000259" key="9">
    <source>
        <dbReference type="PROSITE" id="PS50056"/>
    </source>
</evidence>
<sequence length="65" mass="7225">GGRVLVHCQHGLSRSASLVLAYLMMKTGVDLISAVKQVKQVRCIRPNSGFIRQLVQLQHELNAVR</sequence>
<dbReference type="HOGENOM" id="CLU_027074_15_2_1"/>
<keyword evidence="4" id="KW-0904">Protein phosphatase</keyword>
<evidence type="ECO:0000313" key="11">
    <source>
        <dbReference type="EMBL" id="ELU18449.1"/>
    </source>
</evidence>
<reference evidence="11 13" key="2">
    <citation type="journal article" date="2013" name="Nature">
        <title>Insights into bilaterian evolution from three spiralian genomes.</title>
        <authorList>
            <person name="Simakov O."/>
            <person name="Marletaz F."/>
            <person name="Cho S.J."/>
            <person name="Edsinger-Gonzales E."/>
            <person name="Havlak P."/>
            <person name="Hellsten U."/>
            <person name="Kuo D.H."/>
            <person name="Larsson T."/>
            <person name="Lv J."/>
            <person name="Arendt D."/>
            <person name="Savage R."/>
            <person name="Osoegawa K."/>
            <person name="de Jong P."/>
            <person name="Grimwood J."/>
            <person name="Chapman J.A."/>
            <person name="Shapiro H."/>
            <person name="Aerts A."/>
            <person name="Otillar R.P."/>
            <person name="Terry A.Y."/>
            <person name="Boore J.L."/>
            <person name="Grigoriev I.V."/>
            <person name="Lindberg D.R."/>
            <person name="Seaver E.C."/>
            <person name="Weisblat D.A."/>
            <person name="Putnam N.H."/>
            <person name="Rokhsar D.S."/>
        </authorList>
    </citation>
    <scope>NUCLEOTIDE SEQUENCE</scope>
    <source>
        <strain evidence="11 13">I ESC-2004</strain>
    </source>
</reference>
<evidence type="ECO:0000256" key="6">
    <source>
        <dbReference type="ARBA" id="ARBA00048336"/>
    </source>
</evidence>
<dbReference type="Pfam" id="PF00782">
    <property type="entry name" value="DSPc"/>
    <property type="match status" value="1"/>
</dbReference>
<organism evidence="11">
    <name type="scientific">Capitella teleta</name>
    <name type="common">Polychaete worm</name>
    <dbReference type="NCBI Taxonomy" id="283909"/>
    <lineage>
        <taxon>Eukaryota</taxon>
        <taxon>Metazoa</taxon>
        <taxon>Spiralia</taxon>
        <taxon>Lophotrochozoa</taxon>
        <taxon>Annelida</taxon>
        <taxon>Polychaeta</taxon>
        <taxon>Sedentaria</taxon>
        <taxon>Scolecida</taxon>
        <taxon>Capitellidae</taxon>
        <taxon>Capitella</taxon>
    </lineage>
</organism>
<evidence type="ECO:0000256" key="7">
    <source>
        <dbReference type="PIRSR" id="PIRSR620405-1"/>
    </source>
</evidence>
<dbReference type="STRING" id="283909.R7VIK1"/>
<dbReference type="EMBL" id="KB291919">
    <property type="protein sequence ID" value="ELU18449.1"/>
    <property type="molecule type" value="Genomic_DNA"/>
</dbReference>
<dbReference type="PROSITE" id="PS50056">
    <property type="entry name" value="TYR_PHOSPHATASE_2"/>
    <property type="match status" value="1"/>
</dbReference>
<dbReference type="GO" id="GO:0008138">
    <property type="term" value="F:protein tyrosine/serine/threonine phosphatase activity"/>
    <property type="evidence" value="ECO:0007669"/>
    <property type="project" value="InterPro"/>
</dbReference>
<dbReference type="EMBL" id="AMQN01041027">
    <property type="status" value="NOT_ANNOTATED_CDS"/>
    <property type="molecule type" value="Genomic_DNA"/>
</dbReference>